<accession>A0A3B0RB43</accession>
<sequence length="178" mass="20101">MKTLKKLVLLSFTVILFTACQNNKPERFTTTSPEIDVVKTLVKDYHDGNWEAWLTHYADTAKIYHNTWKTAATPKETIANLKVILANTSSYHFDEGDGNIFYEMVINDYDQKWVLFFGNWIGTLAGNGKTIEIPVQLTLQVENGEIVTEYGFYDISGFTAALQEIEAAKMVGEATTTQ</sequence>
<dbReference type="AlphaFoldDB" id="A0A3B0RB43"/>
<reference evidence="1" key="1">
    <citation type="submission" date="2018-06" db="EMBL/GenBank/DDBJ databases">
        <authorList>
            <person name="Zhirakovskaya E."/>
        </authorList>
    </citation>
    <scope>NUCLEOTIDE SEQUENCE</scope>
</reference>
<dbReference type="EMBL" id="UOEB01000304">
    <property type="protein sequence ID" value="VAV86196.1"/>
    <property type="molecule type" value="Genomic_DNA"/>
</dbReference>
<organism evidence="1">
    <name type="scientific">hydrothermal vent metagenome</name>
    <dbReference type="NCBI Taxonomy" id="652676"/>
    <lineage>
        <taxon>unclassified sequences</taxon>
        <taxon>metagenomes</taxon>
        <taxon>ecological metagenomes</taxon>
    </lineage>
</organism>
<evidence type="ECO:0000313" key="1">
    <source>
        <dbReference type="EMBL" id="VAV86196.1"/>
    </source>
</evidence>
<name>A0A3B0RB43_9ZZZZ</name>
<evidence type="ECO:0008006" key="2">
    <source>
        <dbReference type="Google" id="ProtNLM"/>
    </source>
</evidence>
<dbReference type="PROSITE" id="PS51257">
    <property type="entry name" value="PROKAR_LIPOPROTEIN"/>
    <property type="match status" value="1"/>
</dbReference>
<dbReference type="Gene3D" id="3.10.450.50">
    <property type="match status" value="1"/>
</dbReference>
<proteinExistence type="predicted"/>
<protein>
    <recommendedName>
        <fullName evidence="2">SnoaL-like domain-containing protein</fullName>
    </recommendedName>
</protein>
<dbReference type="SUPFAM" id="SSF54427">
    <property type="entry name" value="NTF2-like"/>
    <property type="match status" value="1"/>
</dbReference>
<gene>
    <name evidence="1" type="ORF">MNBD_BACTEROID02-232</name>
</gene>
<dbReference type="InterPro" id="IPR032710">
    <property type="entry name" value="NTF2-like_dom_sf"/>
</dbReference>